<keyword evidence="3" id="KW-0119">Carbohydrate metabolism</keyword>
<dbReference type="Gene3D" id="2.70.98.10">
    <property type="match status" value="1"/>
</dbReference>
<dbReference type="InterPro" id="IPR008183">
    <property type="entry name" value="Aldose_1/G6P_1-epimerase"/>
</dbReference>
<dbReference type="PANTHER" id="PTHR10091:SF0">
    <property type="entry name" value="GALACTOSE MUTAROTASE"/>
    <property type="match status" value="1"/>
</dbReference>
<accession>A0A382KAG2</accession>
<gene>
    <name evidence="4" type="ORF">METZ01_LOCUS274033</name>
</gene>
<protein>
    <recommendedName>
        <fullName evidence="5">Aldose 1-epimerase</fullName>
    </recommendedName>
</protein>
<dbReference type="InterPro" id="IPR014718">
    <property type="entry name" value="GH-type_carb-bd"/>
</dbReference>
<name>A0A382KAG2_9ZZZZ</name>
<dbReference type="InterPro" id="IPR011013">
    <property type="entry name" value="Gal_mutarotase_sf_dom"/>
</dbReference>
<evidence type="ECO:0008006" key="5">
    <source>
        <dbReference type="Google" id="ProtNLM"/>
    </source>
</evidence>
<evidence type="ECO:0000256" key="2">
    <source>
        <dbReference type="ARBA" id="ARBA00023235"/>
    </source>
</evidence>
<dbReference type="GO" id="GO:0033499">
    <property type="term" value="P:galactose catabolic process via UDP-galactose, Leloir pathway"/>
    <property type="evidence" value="ECO:0007669"/>
    <property type="project" value="TreeGrafter"/>
</dbReference>
<dbReference type="EMBL" id="UINC01079307">
    <property type="protein sequence ID" value="SVC21179.1"/>
    <property type="molecule type" value="Genomic_DNA"/>
</dbReference>
<sequence>MTSIARDSFGSIDGESVSLFTLANDRGAIVRIMEYGATLIGLSVPDRFEEPADVVLGFDTLEEYQTKSGSLGVIVGRVANRIAAGRFHLDGTDYQLAINNPPNHLHGGEGGFQRALWRGDVEDSLEGLGVRLTYASADGEDGYPGEVKVEVRYTLTKASGLRIDYYATTDRATPINLTNHAYFQLRGHDAGSIHQHVMRLKSSQYTVRDASGIPTGEVALVE</sequence>
<dbReference type="AlphaFoldDB" id="A0A382KAG2"/>
<evidence type="ECO:0000313" key="4">
    <source>
        <dbReference type="EMBL" id="SVC21179.1"/>
    </source>
</evidence>
<dbReference type="GO" id="GO:0030246">
    <property type="term" value="F:carbohydrate binding"/>
    <property type="evidence" value="ECO:0007669"/>
    <property type="project" value="InterPro"/>
</dbReference>
<organism evidence="4">
    <name type="scientific">marine metagenome</name>
    <dbReference type="NCBI Taxonomy" id="408172"/>
    <lineage>
        <taxon>unclassified sequences</taxon>
        <taxon>metagenomes</taxon>
        <taxon>ecological metagenomes</taxon>
    </lineage>
</organism>
<proteinExistence type="inferred from homology"/>
<dbReference type="GO" id="GO:0006006">
    <property type="term" value="P:glucose metabolic process"/>
    <property type="evidence" value="ECO:0007669"/>
    <property type="project" value="TreeGrafter"/>
</dbReference>
<dbReference type="PANTHER" id="PTHR10091">
    <property type="entry name" value="ALDOSE-1-EPIMERASE"/>
    <property type="match status" value="1"/>
</dbReference>
<evidence type="ECO:0000256" key="3">
    <source>
        <dbReference type="ARBA" id="ARBA00023277"/>
    </source>
</evidence>
<dbReference type="Pfam" id="PF01263">
    <property type="entry name" value="Aldose_epim"/>
    <property type="match status" value="1"/>
</dbReference>
<feature type="non-terminal residue" evidence="4">
    <location>
        <position position="222"/>
    </location>
</feature>
<dbReference type="InterPro" id="IPR047215">
    <property type="entry name" value="Galactose_mutarotase-like"/>
</dbReference>
<dbReference type="CDD" id="cd09019">
    <property type="entry name" value="galactose_mutarotase_like"/>
    <property type="match status" value="1"/>
</dbReference>
<dbReference type="GO" id="GO:0004034">
    <property type="term" value="F:aldose 1-epimerase activity"/>
    <property type="evidence" value="ECO:0007669"/>
    <property type="project" value="TreeGrafter"/>
</dbReference>
<comment type="similarity">
    <text evidence="1">Belongs to the aldose epimerase family.</text>
</comment>
<reference evidence="4" key="1">
    <citation type="submission" date="2018-05" db="EMBL/GenBank/DDBJ databases">
        <authorList>
            <person name="Lanie J.A."/>
            <person name="Ng W.-L."/>
            <person name="Kazmierczak K.M."/>
            <person name="Andrzejewski T.M."/>
            <person name="Davidsen T.M."/>
            <person name="Wayne K.J."/>
            <person name="Tettelin H."/>
            <person name="Glass J.I."/>
            <person name="Rusch D."/>
            <person name="Podicherti R."/>
            <person name="Tsui H.-C.T."/>
            <person name="Winkler M.E."/>
        </authorList>
    </citation>
    <scope>NUCLEOTIDE SEQUENCE</scope>
</reference>
<keyword evidence="2" id="KW-0413">Isomerase</keyword>
<evidence type="ECO:0000256" key="1">
    <source>
        <dbReference type="ARBA" id="ARBA00006206"/>
    </source>
</evidence>
<dbReference type="SUPFAM" id="SSF74650">
    <property type="entry name" value="Galactose mutarotase-like"/>
    <property type="match status" value="1"/>
</dbReference>